<dbReference type="InterPro" id="IPR029033">
    <property type="entry name" value="His_PPase_superfam"/>
</dbReference>
<protein>
    <recommendedName>
        <fullName evidence="4">Phosphoglycerate mutase (2,3-diphosphoglycerate-dependent)</fullName>
    </recommendedName>
</protein>
<dbReference type="EMBL" id="UINC01017572">
    <property type="protein sequence ID" value="SVA73002.1"/>
    <property type="molecule type" value="Genomic_DNA"/>
</dbReference>
<dbReference type="AlphaFoldDB" id="A0A381Y8N4"/>
<dbReference type="PANTHER" id="PTHR48100:SF1">
    <property type="entry name" value="HISTIDINE PHOSPHATASE FAMILY PROTEIN-RELATED"/>
    <property type="match status" value="1"/>
</dbReference>
<dbReference type="GO" id="GO:0005737">
    <property type="term" value="C:cytoplasm"/>
    <property type="evidence" value="ECO:0007669"/>
    <property type="project" value="TreeGrafter"/>
</dbReference>
<keyword evidence="2" id="KW-0413">Isomerase</keyword>
<proteinExistence type="predicted"/>
<feature type="non-terminal residue" evidence="3">
    <location>
        <position position="1"/>
    </location>
</feature>
<keyword evidence="1" id="KW-0324">Glycolysis</keyword>
<dbReference type="InterPro" id="IPR013078">
    <property type="entry name" value="His_Pase_superF_clade-1"/>
</dbReference>
<evidence type="ECO:0000256" key="2">
    <source>
        <dbReference type="ARBA" id="ARBA00023235"/>
    </source>
</evidence>
<name>A0A381Y8N4_9ZZZZ</name>
<accession>A0A381Y8N4</accession>
<evidence type="ECO:0008006" key="4">
    <source>
        <dbReference type="Google" id="ProtNLM"/>
    </source>
</evidence>
<gene>
    <name evidence="3" type="ORF">METZ01_LOCUS125856</name>
</gene>
<dbReference type="Pfam" id="PF00300">
    <property type="entry name" value="His_Phos_1"/>
    <property type="match status" value="1"/>
</dbReference>
<dbReference type="InterPro" id="IPR050275">
    <property type="entry name" value="PGM_Phosphatase"/>
</dbReference>
<organism evidence="3">
    <name type="scientific">marine metagenome</name>
    <dbReference type="NCBI Taxonomy" id="408172"/>
    <lineage>
        <taxon>unclassified sequences</taxon>
        <taxon>metagenomes</taxon>
        <taxon>ecological metagenomes</taxon>
    </lineage>
</organism>
<dbReference type="PROSITE" id="PS00175">
    <property type="entry name" value="PG_MUTASE"/>
    <property type="match status" value="1"/>
</dbReference>
<sequence length="193" mass="20613">VPRLLLIRHGESEWNAVGRWQGQADPPLSERGLQQAEAAARMLGTFESVTASPLRRAADTAVIIAAELGVGPVPTDPDLMERDAGPWQGLTRDEIEAGWPGHLDSGTRPEGYEDDVALMGRVGAGLGRVVARTESEALVVTHGGVIYALEKACGEPWTRIANLAGRWIEWLDGGLALGPRIEPITDGTVPDLL</sequence>
<dbReference type="PANTHER" id="PTHR48100">
    <property type="entry name" value="BROAD-SPECIFICITY PHOSPHATASE YOR283W-RELATED"/>
    <property type="match status" value="1"/>
</dbReference>
<dbReference type="SMART" id="SM00855">
    <property type="entry name" value="PGAM"/>
    <property type="match status" value="1"/>
</dbReference>
<dbReference type="InterPro" id="IPR001345">
    <property type="entry name" value="PG/BPGM_mutase_AS"/>
</dbReference>
<evidence type="ECO:0000256" key="1">
    <source>
        <dbReference type="ARBA" id="ARBA00023152"/>
    </source>
</evidence>
<dbReference type="SUPFAM" id="SSF53254">
    <property type="entry name" value="Phosphoglycerate mutase-like"/>
    <property type="match status" value="1"/>
</dbReference>
<reference evidence="3" key="1">
    <citation type="submission" date="2018-05" db="EMBL/GenBank/DDBJ databases">
        <authorList>
            <person name="Lanie J.A."/>
            <person name="Ng W.-L."/>
            <person name="Kazmierczak K.M."/>
            <person name="Andrzejewski T.M."/>
            <person name="Davidsen T.M."/>
            <person name="Wayne K.J."/>
            <person name="Tettelin H."/>
            <person name="Glass J.I."/>
            <person name="Rusch D."/>
            <person name="Podicherti R."/>
            <person name="Tsui H.-C.T."/>
            <person name="Winkler M.E."/>
        </authorList>
    </citation>
    <scope>NUCLEOTIDE SEQUENCE</scope>
</reference>
<dbReference type="CDD" id="cd07067">
    <property type="entry name" value="HP_PGM_like"/>
    <property type="match status" value="1"/>
</dbReference>
<evidence type="ECO:0000313" key="3">
    <source>
        <dbReference type="EMBL" id="SVA73002.1"/>
    </source>
</evidence>
<dbReference type="Gene3D" id="3.40.50.1240">
    <property type="entry name" value="Phosphoglycerate mutase-like"/>
    <property type="match status" value="1"/>
</dbReference>
<dbReference type="GO" id="GO:0016791">
    <property type="term" value="F:phosphatase activity"/>
    <property type="evidence" value="ECO:0007669"/>
    <property type="project" value="TreeGrafter"/>
</dbReference>